<sequence>MKAIETTGQINQEGAILLDQPLVVRGKKVKIIILMEEDEKEEKEWLSTMSTNPAFDFLKDEQEDIYSITDGKPLND</sequence>
<proteinExistence type="predicted"/>
<dbReference type="EMBL" id="JAANYN010000015">
    <property type="protein sequence ID" value="NHE59596.1"/>
    <property type="molecule type" value="Genomic_DNA"/>
</dbReference>
<accession>A0ABX0HHK9</accession>
<protein>
    <submittedName>
        <fullName evidence="1">Uncharacterized protein</fullName>
    </submittedName>
</protein>
<reference evidence="1 2" key="1">
    <citation type="submission" date="2020-03" db="EMBL/GenBank/DDBJ databases">
        <title>Cyclobacterium plantarum sp. nov., a marine bacterium isolated from a coastal-marine wetland.</title>
        <authorList>
            <person name="Sanchez-Porro C."/>
            <person name="Ventosa A."/>
            <person name="Amoozegar M."/>
        </authorList>
    </citation>
    <scope>NUCLEOTIDE SEQUENCE [LARGE SCALE GENOMIC DNA]</scope>
    <source>
        <strain evidence="1 2">GBPx2</strain>
    </source>
</reference>
<evidence type="ECO:0000313" key="2">
    <source>
        <dbReference type="Proteomes" id="UP000649799"/>
    </source>
</evidence>
<gene>
    <name evidence="1" type="ORF">G9Q97_22530</name>
</gene>
<evidence type="ECO:0000313" key="1">
    <source>
        <dbReference type="EMBL" id="NHE59596.1"/>
    </source>
</evidence>
<name>A0ABX0HHK9_9BACT</name>
<dbReference type="Proteomes" id="UP000649799">
    <property type="component" value="Unassembled WGS sequence"/>
</dbReference>
<organism evidence="1 2">
    <name type="scientific">Cyclobacterium plantarum</name>
    <dbReference type="NCBI Taxonomy" id="2716263"/>
    <lineage>
        <taxon>Bacteria</taxon>
        <taxon>Pseudomonadati</taxon>
        <taxon>Bacteroidota</taxon>
        <taxon>Cytophagia</taxon>
        <taxon>Cytophagales</taxon>
        <taxon>Cyclobacteriaceae</taxon>
        <taxon>Cyclobacterium</taxon>
    </lineage>
</organism>
<dbReference type="RefSeq" id="WP_162340760.1">
    <property type="nucleotide sequence ID" value="NZ_JAANYN010000015.1"/>
</dbReference>
<comment type="caution">
    <text evidence="1">The sequence shown here is derived from an EMBL/GenBank/DDBJ whole genome shotgun (WGS) entry which is preliminary data.</text>
</comment>
<keyword evidence="2" id="KW-1185">Reference proteome</keyword>